<comment type="caution">
    <text evidence="2">The sequence shown here is derived from an EMBL/GenBank/DDBJ whole genome shotgun (WGS) entry which is preliminary data.</text>
</comment>
<protein>
    <submittedName>
        <fullName evidence="2">Uncharacterized protein</fullName>
    </submittedName>
</protein>
<organism evidence="2 3">
    <name type="scientific">Brachionus plicatilis</name>
    <name type="common">Marine rotifer</name>
    <name type="synonym">Brachionus muelleri</name>
    <dbReference type="NCBI Taxonomy" id="10195"/>
    <lineage>
        <taxon>Eukaryota</taxon>
        <taxon>Metazoa</taxon>
        <taxon>Spiralia</taxon>
        <taxon>Gnathifera</taxon>
        <taxon>Rotifera</taxon>
        <taxon>Eurotatoria</taxon>
        <taxon>Monogononta</taxon>
        <taxon>Pseudotrocha</taxon>
        <taxon>Ploima</taxon>
        <taxon>Brachionidae</taxon>
        <taxon>Brachionus</taxon>
    </lineage>
</organism>
<keyword evidence="3" id="KW-1185">Reference proteome</keyword>
<keyword evidence="1" id="KW-1133">Transmembrane helix</keyword>
<feature type="transmembrane region" description="Helical" evidence="1">
    <location>
        <begin position="43"/>
        <end position="70"/>
    </location>
</feature>
<name>A0A3M7RMZ8_BRAPC</name>
<gene>
    <name evidence="2" type="ORF">BpHYR1_048202</name>
</gene>
<feature type="transmembrane region" description="Helical" evidence="1">
    <location>
        <begin position="12"/>
        <end position="31"/>
    </location>
</feature>
<evidence type="ECO:0000313" key="2">
    <source>
        <dbReference type="EMBL" id="RNA24921.1"/>
    </source>
</evidence>
<proteinExistence type="predicted"/>
<evidence type="ECO:0000256" key="1">
    <source>
        <dbReference type="SAM" id="Phobius"/>
    </source>
</evidence>
<accession>A0A3M7RMZ8</accession>
<keyword evidence="1" id="KW-0472">Membrane</keyword>
<dbReference type="EMBL" id="REGN01003018">
    <property type="protein sequence ID" value="RNA24921.1"/>
    <property type="molecule type" value="Genomic_DNA"/>
</dbReference>
<sequence length="156" mass="18718">MNLSKEKNNLKLIRLKIYINFLVLSLSFLYLEKTTEHDFSIDIFIFHLISHCSSSLFYNKLSFTISKILLYTRQRIMSMLYFDYLSRDPLSLCASILILSDLKTHQQKIFQHNYYTTNQKNRLFKENSLNIFHFRIHGSGTFFTWDANCYIAIRFK</sequence>
<keyword evidence="1" id="KW-0812">Transmembrane</keyword>
<reference evidence="2 3" key="1">
    <citation type="journal article" date="2018" name="Sci. Rep.">
        <title>Genomic signatures of local adaptation to the degree of environmental predictability in rotifers.</title>
        <authorList>
            <person name="Franch-Gras L."/>
            <person name="Hahn C."/>
            <person name="Garcia-Roger E.M."/>
            <person name="Carmona M.J."/>
            <person name="Serra M."/>
            <person name="Gomez A."/>
        </authorList>
    </citation>
    <scope>NUCLEOTIDE SEQUENCE [LARGE SCALE GENOMIC DNA]</scope>
    <source>
        <strain evidence="2">HYR1</strain>
    </source>
</reference>
<dbReference type="AlphaFoldDB" id="A0A3M7RMZ8"/>
<dbReference type="Proteomes" id="UP000276133">
    <property type="component" value="Unassembled WGS sequence"/>
</dbReference>
<evidence type="ECO:0000313" key="3">
    <source>
        <dbReference type="Proteomes" id="UP000276133"/>
    </source>
</evidence>